<gene>
    <name evidence="1" type="ORF">EI42_04749</name>
</gene>
<dbReference type="Proteomes" id="UP000248806">
    <property type="component" value="Unassembled WGS sequence"/>
</dbReference>
<keyword evidence="2" id="KW-1185">Reference proteome</keyword>
<sequence>MQMYELICRFWLFTIHSRPARSMIRTVESYFVLDGCRDVLAVPSAGMACLLC</sequence>
<accession>A0A326U0T9</accession>
<evidence type="ECO:0000313" key="2">
    <source>
        <dbReference type="Proteomes" id="UP000248806"/>
    </source>
</evidence>
<organism evidence="1 2">
    <name type="scientific">Thermosporothrix hazakensis</name>
    <dbReference type="NCBI Taxonomy" id="644383"/>
    <lineage>
        <taxon>Bacteria</taxon>
        <taxon>Bacillati</taxon>
        <taxon>Chloroflexota</taxon>
        <taxon>Ktedonobacteria</taxon>
        <taxon>Ktedonobacterales</taxon>
        <taxon>Thermosporotrichaceae</taxon>
        <taxon>Thermosporothrix</taxon>
    </lineage>
</organism>
<evidence type="ECO:0000313" key="1">
    <source>
        <dbReference type="EMBL" id="PZW24058.1"/>
    </source>
</evidence>
<comment type="caution">
    <text evidence="1">The sequence shown here is derived from an EMBL/GenBank/DDBJ whole genome shotgun (WGS) entry which is preliminary data.</text>
</comment>
<reference evidence="1 2" key="1">
    <citation type="submission" date="2018-06" db="EMBL/GenBank/DDBJ databases">
        <title>Genomic Encyclopedia of Archaeal and Bacterial Type Strains, Phase II (KMG-II): from individual species to whole genera.</title>
        <authorList>
            <person name="Goeker M."/>
        </authorList>
    </citation>
    <scope>NUCLEOTIDE SEQUENCE [LARGE SCALE GENOMIC DNA]</scope>
    <source>
        <strain evidence="1 2">ATCC BAA-1881</strain>
    </source>
</reference>
<name>A0A326U0T9_THEHA</name>
<protein>
    <submittedName>
        <fullName evidence="1">Uncharacterized protein</fullName>
    </submittedName>
</protein>
<dbReference type="EMBL" id="QKUF01000023">
    <property type="protein sequence ID" value="PZW24058.1"/>
    <property type="molecule type" value="Genomic_DNA"/>
</dbReference>
<proteinExistence type="predicted"/>
<dbReference type="AlphaFoldDB" id="A0A326U0T9"/>